<dbReference type="eggNOG" id="ENOG5032TX8">
    <property type="taxonomic scope" value="Bacteria"/>
</dbReference>
<sequence>MNVPISRENNMSESYQKLRKDFKELEFTDRLTFLAESVLLTGQGAVVGGLNFAGSLVDTVTGTVGSVIEATGISKLLGNTSGVVGETIDRVAITVKDASRAAGELYVNAVETVENATSNAATAVGDAGVSASEVVKNFAGSFQKVTIKK</sequence>
<protein>
    <submittedName>
        <fullName evidence="1">Chlorosome envelope protein C</fullName>
    </submittedName>
</protein>
<dbReference type="STRING" id="340177.Cag_0220"/>
<dbReference type="EMBL" id="CP000108">
    <property type="protein sequence ID" value="ABB27498.1"/>
    <property type="molecule type" value="Genomic_DNA"/>
</dbReference>
<dbReference type="KEGG" id="cch:Cag_0220"/>
<dbReference type="InterPro" id="IPR020995">
    <property type="entry name" value="Chlorosome_envelope_CsmC"/>
</dbReference>
<dbReference type="AlphaFoldDB" id="Q3AU27"/>
<keyword evidence="1" id="KW-0261">Viral envelope protein</keyword>
<evidence type="ECO:0000313" key="1">
    <source>
        <dbReference type="EMBL" id="ABB27498.1"/>
    </source>
</evidence>
<name>Q3AU27_CHLCH</name>
<keyword evidence="1" id="KW-0946">Virion</keyword>
<gene>
    <name evidence="1" type="ordered locus">Cag_0220</name>
</gene>
<proteinExistence type="predicted"/>
<organism evidence="1">
    <name type="scientific">Chlorobium chlorochromatii (strain CaD3)</name>
    <dbReference type="NCBI Taxonomy" id="340177"/>
    <lineage>
        <taxon>Bacteria</taxon>
        <taxon>Pseudomonadati</taxon>
        <taxon>Chlorobiota</taxon>
        <taxon>Chlorobiia</taxon>
        <taxon>Chlorobiales</taxon>
        <taxon>Chlorobiaceae</taxon>
        <taxon>Chlorobium/Pelodictyon group</taxon>
        <taxon>Chlorobium</taxon>
    </lineage>
</organism>
<reference evidence="1" key="1">
    <citation type="submission" date="2005-08" db="EMBL/GenBank/DDBJ databases">
        <title>Complete sequence of Chlorobium chlorochromatii CaD3.</title>
        <authorList>
            <person name="Copeland A."/>
            <person name="Lucas S."/>
            <person name="Lapidus A."/>
            <person name="Barry K."/>
            <person name="Detter J.C."/>
            <person name="Glavina T."/>
            <person name="Hammon N."/>
            <person name="Israni S."/>
            <person name="Pitluck S."/>
            <person name="Bryant D."/>
            <person name="Schmutz J."/>
            <person name="Larimer F."/>
            <person name="Land M."/>
            <person name="Kyrpides N."/>
            <person name="Ivanova N."/>
            <person name="Richardson P."/>
        </authorList>
    </citation>
    <scope>NUCLEOTIDE SEQUENCE [LARGE SCALE GENOMIC DNA]</scope>
    <source>
        <strain evidence="1">CaD3</strain>
    </source>
</reference>
<accession>Q3AU27</accession>
<dbReference type="HOGENOM" id="CLU_1843344_0_0_10"/>
<dbReference type="Pfam" id="PF11098">
    <property type="entry name" value="Chlorosome_CsmC"/>
    <property type="match status" value="1"/>
</dbReference>